<dbReference type="InterPro" id="IPR003593">
    <property type="entry name" value="AAA+_ATPase"/>
</dbReference>
<evidence type="ECO:0000313" key="5">
    <source>
        <dbReference type="EMBL" id="AFA47084.1"/>
    </source>
</evidence>
<dbReference type="CDD" id="cd03221">
    <property type="entry name" value="ABCF_EF-3"/>
    <property type="match status" value="2"/>
</dbReference>
<protein>
    <submittedName>
        <fullName evidence="5">ABC transport system ATP-binding protein</fullName>
    </submittedName>
</protein>
<dbReference type="PANTHER" id="PTHR42855:SF2">
    <property type="entry name" value="DRUG RESISTANCE ABC TRANSPORTER,ATP-BINDING PROTEIN"/>
    <property type="match status" value="1"/>
</dbReference>
<sequence length="493" mass="56991">MSQINISQLTFNYENSYHKIFEDVSFTIDSNWKLGFIGRNGRGKTTFLKLLMGLYDYSGVISSSVNFEYFPFDVPDPSLSTIFIVDSIFDDYEPWELDKELSLLKLNPEVLNRSFETLSRGEQTKILLVALFLKPNSFLLIDEPTNHLDLDGRMIVSDYLNKKSGFILVSHDRNFLDGCIDHVLSINKTDIDIQKGNYSSWAFNKQRQDQFELNQHKKLKQEIGHLKTAAKRTENWSQAIEKSKKGQRVSGLRPDRGHIGHQSAKMMKRSKSLEKRQEKNIQEKEKLLKNIDWSASLQLKPQRYKKERLISINHLSLFYDERQIIKNFNLTINQGDRIALIGKNGSGKSSLLKLLLGEPLTFQGDLIRGSQLTLSHIPQETGFLKGDLRRYAQDQNLNESLFKTILQKLGFSREQFEKDLASFSEGQKKKVYLARSLCQPAHLYLWDEPLNHIDVLSRIQIETLLLQTPPTMVFIEHDRSFIDQVATKIIELS</sequence>
<dbReference type="NCBIfam" id="NF000355">
    <property type="entry name" value="ribo_prot_ABC_F"/>
    <property type="match status" value="1"/>
</dbReference>
<dbReference type="STRING" id="931626.Awo_c02750"/>
<dbReference type="SUPFAM" id="SSF52540">
    <property type="entry name" value="P-loop containing nucleoside triphosphate hydrolases"/>
    <property type="match status" value="2"/>
</dbReference>
<dbReference type="EMBL" id="CP002987">
    <property type="protein sequence ID" value="AFA47084.1"/>
    <property type="molecule type" value="Genomic_DNA"/>
</dbReference>
<reference evidence="5 6" key="2">
    <citation type="journal article" date="2012" name="PLoS ONE">
        <title>An ancient pathway combining carbon dioxide fixation with the generation and utilization of a sodium ion gradient for ATP synthesis.</title>
        <authorList>
            <person name="Poehlein A."/>
            <person name="Schmidt S."/>
            <person name="Kaster A.K."/>
            <person name="Goenrich M."/>
            <person name="Vollmers J."/>
            <person name="Thurmer A."/>
            <person name="Bertsch J."/>
            <person name="Schuchmann K."/>
            <person name="Voigt B."/>
            <person name="Hecker M."/>
            <person name="Daniel R."/>
            <person name="Thauer R.K."/>
            <person name="Gottschalk G."/>
            <person name="Muller V."/>
        </authorList>
    </citation>
    <scope>NUCLEOTIDE SEQUENCE [LARGE SCALE GENOMIC DNA]</scope>
    <source>
        <strain evidence="6">ATCC 29683 / DSM 1030 / JCM 2381 / KCTC 1655 / WB1</strain>
    </source>
</reference>
<dbReference type="PROSITE" id="PS50893">
    <property type="entry name" value="ABC_TRANSPORTER_2"/>
    <property type="match status" value="2"/>
</dbReference>
<reference evidence="6" key="1">
    <citation type="submission" date="2011-07" db="EMBL/GenBank/DDBJ databases">
        <title>Complete genome sequence of Acetobacterium woodii.</title>
        <authorList>
            <person name="Poehlein A."/>
            <person name="Schmidt S."/>
            <person name="Kaster A.-K."/>
            <person name="Goenrich M."/>
            <person name="Vollmers J."/>
            <person name="Thuermer A."/>
            <person name="Gottschalk G."/>
            <person name="Thauer R.K."/>
            <person name="Daniel R."/>
            <person name="Mueller V."/>
        </authorList>
    </citation>
    <scope>NUCLEOTIDE SEQUENCE [LARGE SCALE GENOMIC DNA]</scope>
    <source>
        <strain evidence="6">ATCC 29683 / DSM 1030 / JCM 2381 / KCTC 1655 / WB1</strain>
    </source>
</reference>
<dbReference type="Pfam" id="PF00005">
    <property type="entry name" value="ABC_tran"/>
    <property type="match status" value="2"/>
</dbReference>
<evidence type="ECO:0000256" key="3">
    <source>
        <dbReference type="SAM" id="MobiDB-lite"/>
    </source>
</evidence>
<name>H6LGE8_ACEWD</name>
<dbReference type="AlphaFoldDB" id="H6LGE8"/>
<dbReference type="KEGG" id="awo:Awo_c02750"/>
<keyword evidence="2 5" id="KW-0067">ATP-binding</keyword>
<evidence type="ECO:0000313" key="6">
    <source>
        <dbReference type="Proteomes" id="UP000007177"/>
    </source>
</evidence>
<dbReference type="eggNOG" id="COG0488">
    <property type="taxonomic scope" value="Bacteria"/>
</dbReference>
<evidence type="ECO:0000256" key="2">
    <source>
        <dbReference type="ARBA" id="ARBA00022840"/>
    </source>
</evidence>
<dbReference type="InterPro" id="IPR003439">
    <property type="entry name" value="ABC_transporter-like_ATP-bd"/>
</dbReference>
<proteinExistence type="predicted"/>
<dbReference type="PANTHER" id="PTHR42855">
    <property type="entry name" value="ABC TRANSPORTER ATP-BINDING SUBUNIT"/>
    <property type="match status" value="1"/>
</dbReference>
<feature type="region of interest" description="Disordered" evidence="3">
    <location>
        <begin position="240"/>
        <end position="275"/>
    </location>
</feature>
<gene>
    <name evidence="5" type="ordered locus">Awo_c02750</name>
</gene>
<dbReference type="GO" id="GO:0005524">
    <property type="term" value="F:ATP binding"/>
    <property type="evidence" value="ECO:0007669"/>
    <property type="project" value="UniProtKB-KW"/>
</dbReference>
<dbReference type="RefSeq" id="WP_014354687.1">
    <property type="nucleotide sequence ID" value="NC_016894.1"/>
</dbReference>
<dbReference type="InterPro" id="IPR027417">
    <property type="entry name" value="P-loop_NTPase"/>
</dbReference>
<evidence type="ECO:0000256" key="1">
    <source>
        <dbReference type="ARBA" id="ARBA00022741"/>
    </source>
</evidence>
<dbReference type="HOGENOM" id="CLU_000604_36_3_9"/>
<feature type="domain" description="ABC transporter" evidence="4">
    <location>
        <begin position="4"/>
        <end position="213"/>
    </location>
</feature>
<accession>H6LGE8</accession>
<dbReference type="Proteomes" id="UP000007177">
    <property type="component" value="Chromosome"/>
</dbReference>
<organism evidence="5 6">
    <name type="scientific">Acetobacterium woodii (strain ATCC 29683 / DSM 1030 / JCM 2381 / KCTC 1655 / WB1)</name>
    <dbReference type="NCBI Taxonomy" id="931626"/>
    <lineage>
        <taxon>Bacteria</taxon>
        <taxon>Bacillati</taxon>
        <taxon>Bacillota</taxon>
        <taxon>Clostridia</taxon>
        <taxon>Eubacteriales</taxon>
        <taxon>Eubacteriaceae</taxon>
        <taxon>Acetobacterium</taxon>
    </lineage>
</organism>
<dbReference type="OrthoDB" id="9801441at2"/>
<dbReference type="InterPro" id="IPR051309">
    <property type="entry name" value="ABCF_ATPase"/>
</dbReference>
<dbReference type="Gene3D" id="3.40.50.300">
    <property type="entry name" value="P-loop containing nucleotide triphosphate hydrolases"/>
    <property type="match status" value="2"/>
</dbReference>
<dbReference type="GO" id="GO:0016887">
    <property type="term" value="F:ATP hydrolysis activity"/>
    <property type="evidence" value="ECO:0007669"/>
    <property type="project" value="InterPro"/>
</dbReference>
<evidence type="ECO:0000259" key="4">
    <source>
        <dbReference type="PROSITE" id="PS50893"/>
    </source>
</evidence>
<keyword evidence="1" id="KW-0547">Nucleotide-binding</keyword>
<dbReference type="SMART" id="SM00382">
    <property type="entry name" value="AAA"/>
    <property type="match status" value="2"/>
</dbReference>
<keyword evidence="6" id="KW-1185">Reference proteome</keyword>
<feature type="domain" description="ABC transporter" evidence="4">
    <location>
        <begin position="310"/>
        <end position="492"/>
    </location>
</feature>